<organism evidence="1 2">
    <name type="scientific">Candidatus Accumulibacter phosphatis</name>
    <dbReference type="NCBI Taxonomy" id="327160"/>
    <lineage>
        <taxon>Bacteria</taxon>
        <taxon>Pseudomonadati</taxon>
        <taxon>Pseudomonadota</taxon>
        <taxon>Betaproteobacteria</taxon>
        <taxon>Candidatus Accumulibacter</taxon>
    </lineage>
</organism>
<name>A0A080LY89_9PROT</name>
<reference evidence="1 2" key="1">
    <citation type="submission" date="2014-02" db="EMBL/GenBank/DDBJ databases">
        <title>Expanding our view of genomic diversity in Candidatus Accumulibacter clades.</title>
        <authorList>
            <person name="Skennerton C.T."/>
            <person name="Barr J.J."/>
            <person name="Slater F.R."/>
            <person name="Bond P.L."/>
            <person name="Tyson G.W."/>
        </authorList>
    </citation>
    <scope>NUCLEOTIDE SEQUENCE [LARGE SCALE GENOMIC DNA]</scope>
    <source>
        <strain evidence="2">BA-91</strain>
    </source>
</reference>
<evidence type="ECO:0000313" key="1">
    <source>
        <dbReference type="EMBL" id="KFB73887.1"/>
    </source>
</evidence>
<dbReference type="AntiFam" id="ANF00209">
    <property type="entry name" value="Shadow ORF (opposite thrS)"/>
</dbReference>
<protein>
    <submittedName>
        <fullName evidence="1">Uncharacterized protein</fullName>
    </submittedName>
</protein>
<comment type="caution">
    <text evidence="1">The sequence shown here is derived from an EMBL/GenBank/DDBJ whole genome shotgun (WGS) entry which is preliminary data.</text>
</comment>
<sequence length="260" mass="29566">MPGFFPQGTVENLRTLHFLVAIVPIDATHILFDFLPDRPPLWMPEHHSRRFVLKMKQVELPTEPAMVPFLGLLEHVQVGLLIFLPGPGRPVDPLQLLVAMVTAPVGARQFHQLEHLQPARRRNVRAAAEVDKITLAIERDFLTGRNGIDQFRLVVFADRLEESDGVVALPDLALHRQITPGEFCHALLDCRQVVKRERTLVGEVVVETVFDDRTDRDLRRRKEFLDRVSHQVRHRVTDDLQALGILLGDDAKLHVSGDLE</sequence>
<dbReference type="Proteomes" id="UP000020077">
    <property type="component" value="Unassembled WGS sequence"/>
</dbReference>
<dbReference type="AlphaFoldDB" id="A0A080LY89"/>
<proteinExistence type="predicted"/>
<gene>
    <name evidence="1" type="ORF">AW09_000841</name>
</gene>
<accession>A0A080LY89</accession>
<dbReference type="EMBL" id="JDVG02000145">
    <property type="protein sequence ID" value="KFB73887.1"/>
    <property type="molecule type" value="Genomic_DNA"/>
</dbReference>
<evidence type="ECO:0000313" key="2">
    <source>
        <dbReference type="Proteomes" id="UP000020077"/>
    </source>
</evidence>